<reference evidence="6 7" key="1">
    <citation type="submission" date="2017-12" db="EMBL/GenBank/DDBJ databases">
        <authorList>
            <person name="Pombert J.-F."/>
            <person name="Haag K.L."/>
            <person name="Ebert D."/>
        </authorList>
    </citation>
    <scope>NUCLEOTIDE SEQUENCE [LARGE SCALE GENOMIC DNA]</scope>
    <source>
        <strain evidence="6">IL-G-3</strain>
    </source>
</reference>
<protein>
    <submittedName>
        <fullName evidence="6">Ribosomal protein S13</fullName>
    </submittedName>
</protein>
<evidence type="ECO:0000259" key="5">
    <source>
        <dbReference type="SMART" id="SM01386"/>
    </source>
</evidence>
<dbReference type="SUPFAM" id="SSF47060">
    <property type="entry name" value="S15/NS1 RNA-binding domain"/>
    <property type="match status" value="1"/>
</dbReference>
<dbReference type="Pfam" id="PF00312">
    <property type="entry name" value="Ribosomal_S15"/>
    <property type="match status" value="1"/>
</dbReference>
<dbReference type="GO" id="GO:0070181">
    <property type="term" value="F:small ribosomal subunit rRNA binding"/>
    <property type="evidence" value="ECO:0007669"/>
    <property type="project" value="TreeGrafter"/>
</dbReference>
<dbReference type="OrthoDB" id="623277at2759"/>
<feature type="domain" description="Small ribosomal subunit protein uS15 N-terminal" evidence="5">
    <location>
        <begin position="111"/>
        <end position="165"/>
    </location>
</feature>
<dbReference type="Pfam" id="PF08069">
    <property type="entry name" value="Ribosomal_S13_N"/>
    <property type="match status" value="1"/>
</dbReference>
<dbReference type="Gene3D" id="4.10.860.130">
    <property type="match status" value="1"/>
</dbReference>
<dbReference type="PROSITE" id="PS00362">
    <property type="entry name" value="RIBOSOMAL_S15"/>
    <property type="match status" value="1"/>
</dbReference>
<dbReference type="Proteomes" id="UP000292282">
    <property type="component" value="Unassembled WGS sequence"/>
</dbReference>
<keyword evidence="7" id="KW-1185">Reference proteome</keyword>
<evidence type="ECO:0000256" key="4">
    <source>
        <dbReference type="RuleBase" id="RU003919"/>
    </source>
</evidence>
<dbReference type="InterPro" id="IPR000589">
    <property type="entry name" value="Ribosomal_uS15"/>
</dbReference>
<dbReference type="VEuPathDB" id="MicrosporidiaDB:CWI38_2045p0020"/>
<dbReference type="STRING" id="1176355.A0A4Q9LPV2"/>
<sequence length="249" mass="28945">MSLRNRYDNPIEAGITSHYSLQIVEIEELRNYGLLPNELGLIYKCSTEIIPYVMIWDGIVTKYHKSHLKRLKIRMNLEAYIQTIGLKTIVETIYFDRRRWAESKCTYDKGENGKGISKSTIPYNKIKPSWVTLSPEEIIQEILFLARKGNPPSKIGNILRDVHGIGQVSFITQTKILMLLRMHGLAPSIPEDLNSLLSKCYTMRSHLSNFKQDKSAKYRLILTESKLYRLARYYKRNMALPANWKPNFS</sequence>
<comment type="similarity">
    <text evidence="1 4">Belongs to the universal ribosomal protein uS15 family.</text>
</comment>
<organism evidence="6 7">
    <name type="scientific">Hamiltosporidium tvaerminnensis</name>
    <dbReference type="NCBI Taxonomy" id="1176355"/>
    <lineage>
        <taxon>Eukaryota</taxon>
        <taxon>Fungi</taxon>
        <taxon>Fungi incertae sedis</taxon>
        <taxon>Microsporidia</taxon>
        <taxon>Dubosqiidae</taxon>
        <taxon>Hamiltosporidium</taxon>
    </lineage>
</organism>
<evidence type="ECO:0000313" key="6">
    <source>
        <dbReference type="EMBL" id="TBU10076.1"/>
    </source>
</evidence>
<name>A0A4Q9LPV2_9MICR</name>
<keyword evidence="2 4" id="KW-0689">Ribosomal protein</keyword>
<dbReference type="Gene3D" id="1.10.287.10">
    <property type="entry name" value="S15/NS1, RNA-binding"/>
    <property type="match status" value="1"/>
</dbReference>
<dbReference type="AlphaFoldDB" id="A0A4Q9LPV2"/>
<evidence type="ECO:0000256" key="1">
    <source>
        <dbReference type="ARBA" id="ARBA00008434"/>
    </source>
</evidence>
<dbReference type="GO" id="GO:0022627">
    <property type="term" value="C:cytosolic small ribosomal subunit"/>
    <property type="evidence" value="ECO:0007669"/>
    <property type="project" value="TreeGrafter"/>
</dbReference>
<dbReference type="EMBL" id="PITK01002045">
    <property type="protein sequence ID" value="TBU10076.1"/>
    <property type="molecule type" value="Genomic_DNA"/>
</dbReference>
<gene>
    <name evidence="6" type="ORF">CWI38_2045p0020</name>
</gene>
<evidence type="ECO:0000256" key="2">
    <source>
        <dbReference type="ARBA" id="ARBA00022980"/>
    </source>
</evidence>
<dbReference type="InterPro" id="IPR009068">
    <property type="entry name" value="uS15_NS1_RNA-bd_sf"/>
</dbReference>
<dbReference type="SMART" id="SM01386">
    <property type="entry name" value="Ribosomal_S13_N"/>
    <property type="match status" value="1"/>
</dbReference>
<dbReference type="PANTHER" id="PTHR11885:SF6">
    <property type="entry name" value="SMALL RIBOSOMAL SUBUNIT PROTEIN US15"/>
    <property type="match status" value="1"/>
</dbReference>
<dbReference type="GO" id="GO:0006412">
    <property type="term" value="P:translation"/>
    <property type="evidence" value="ECO:0007669"/>
    <property type="project" value="InterPro"/>
</dbReference>
<proteinExistence type="inferred from homology"/>
<evidence type="ECO:0000313" key="7">
    <source>
        <dbReference type="Proteomes" id="UP000292282"/>
    </source>
</evidence>
<keyword evidence="3 4" id="KW-0687">Ribonucleoprotein</keyword>
<dbReference type="GO" id="GO:0005730">
    <property type="term" value="C:nucleolus"/>
    <property type="evidence" value="ECO:0007669"/>
    <property type="project" value="TreeGrafter"/>
</dbReference>
<accession>A0A4Q9LPV2</accession>
<dbReference type="PANTHER" id="PTHR11885">
    <property type="entry name" value="RIBOSOMAL PROTEIN S15P/S13E"/>
    <property type="match status" value="1"/>
</dbReference>
<comment type="caution">
    <text evidence="6">The sequence shown here is derived from an EMBL/GenBank/DDBJ whole genome shotgun (WGS) entry which is preliminary data.</text>
</comment>
<dbReference type="GO" id="GO:0003735">
    <property type="term" value="F:structural constituent of ribosome"/>
    <property type="evidence" value="ECO:0007669"/>
    <property type="project" value="InterPro"/>
</dbReference>
<dbReference type="InterPro" id="IPR012606">
    <property type="entry name" value="Ribosomal_uS15_N"/>
</dbReference>
<dbReference type="InterPro" id="IPR023029">
    <property type="entry name" value="Ribosomal_uS15_arc_euk"/>
</dbReference>
<evidence type="ECO:0000256" key="3">
    <source>
        <dbReference type="ARBA" id="ARBA00023274"/>
    </source>
</evidence>